<feature type="transmembrane region" description="Helical" evidence="1">
    <location>
        <begin position="141"/>
        <end position="158"/>
    </location>
</feature>
<sequence length="394" mass="44325">MSEVEPQTPTKRQKVGFGVIFGWIVSFLISGTCSLIFGKLLYQTQSIGRDGQYHHFEKPWFSNFIMFLGMSFLFFKFEINACANDRKIAKNPELADKILNEDNKRPQKSVYYKVLYPAFCDFLASFIMFVGLLWIPVSIWQMIRGSIILFTGLIRQYWLKKPLNKSEWTSLFIIFFSLILVGAASIFSEDTSASEPVSAGLKILGMFLVFIAQGIQALQTVIEEHLLQGIEAPATMVVGMEGVWGFLLTACVALPIASILPGEEGQGLHEDFIDSLIMCKNSMTVLTLNVLSVVVLLVFNLSSMRVTLYTNSLVRNLMEPVRTFLVWVTTVLIHCFWPAFGEGLTKWSWLQLAGFVVLSLGMLMFNGTIKLFKEEKKEEEKPIIDAEQNAAAAA</sequence>
<organism evidence="2">
    <name type="scientific">Blastocystis hominis</name>
    <dbReference type="NCBI Taxonomy" id="12968"/>
    <lineage>
        <taxon>Eukaryota</taxon>
        <taxon>Sar</taxon>
        <taxon>Stramenopiles</taxon>
        <taxon>Bigyra</taxon>
        <taxon>Opalozoa</taxon>
        <taxon>Opalinata</taxon>
        <taxon>Blastocystidae</taxon>
        <taxon>Blastocystis</taxon>
    </lineage>
</organism>
<dbReference type="GO" id="GO:0016020">
    <property type="term" value="C:membrane"/>
    <property type="evidence" value="ECO:0007669"/>
    <property type="project" value="TreeGrafter"/>
</dbReference>
<keyword evidence="3" id="KW-1185">Reference proteome</keyword>
<dbReference type="InParanoid" id="D8LY82"/>
<name>D8LY82_BLAHO</name>
<reference evidence="2" key="1">
    <citation type="submission" date="2010-02" db="EMBL/GenBank/DDBJ databases">
        <title>Sequencing and annotation of the Blastocystis hominis genome.</title>
        <authorList>
            <person name="Wincker P."/>
        </authorList>
    </citation>
    <scope>NUCLEOTIDE SEQUENCE</scope>
    <source>
        <strain evidence="2">Singapore isolate B</strain>
    </source>
</reference>
<dbReference type="Proteomes" id="UP000008312">
    <property type="component" value="Unassembled WGS sequence"/>
</dbReference>
<proteinExistence type="predicted"/>
<evidence type="ECO:0008006" key="4">
    <source>
        <dbReference type="Google" id="ProtNLM"/>
    </source>
</evidence>
<feature type="transmembrane region" description="Helical" evidence="1">
    <location>
        <begin position="243"/>
        <end position="262"/>
    </location>
</feature>
<dbReference type="OrthoDB" id="300580at2759"/>
<feature type="transmembrane region" description="Helical" evidence="1">
    <location>
        <begin position="321"/>
        <end position="340"/>
    </location>
</feature>
<feature type="transmembrane region" description="Helical" evidence="1">
    <location>
        <begin position="282"/>
        <end position="301"/>
    </location>
</feature>
<dbReference type="RefSeq" id="XP_012894585.1">
    <property type="nucleotide sequence ID" value="XM_013039131.1"/>
</dbReference>
<accession>D8LY82</accession>
<dbReference type="InterPro" id="IPR037185">
    <property type="entry name" value="EmrE-like"/>
</dbReference>
<dbReference type="EMBL" id="FN668639">
    <property type="protein sequence ID" value="CBK20537.2"/>
    <property type="molecule type" value="Genomic_DNA"/>
</dbReference>
<dbReference type="OMA" id="KFEINAC"/>
<feature type="transmembrane region" description="Helical" evidence="1">
    <location>
        <begin position="199"/>
        <end position="222"/>
    </location>
</feature>
<dbReference type="PANTHER" id="PTHR13146">
    <property type="match status" value="1"/>
</dbReference>
<feature type="transmembrane region" description="Helical" evidence="1">
    <location>
        <begin position="60"/>
        <end position="77"/>
    </location>
</feature>
<feature type="transmembrane region" description="Helical" evidence="1">
    <location>
        <begin position="170"/>
        <end position="187"/>
    </location>
</feature>
<protein>
    <recommendedName>
        <fullName evidence="4">EamA domain-containing protein</fullName>
    </recommendedName>
</protein>
<evidence type="ECO:0000313" key="3">
    <source>
        <dbReference type="Proteomes" id="UP000008312"/>
    </source>
</evidence>
<dbReference type="AlphaFoldDB" id="D8LY82"/>
<feature type="transmembrane region" description="Helical" evidence="1">
    <location>
        <begin position="114"/>
        <end position="135"/>
    </location>
</feature>
<evidence type="ECO:0000256" key="1">
    <source>
        <dbReference type="SAM" id="Phobius"/>
    </source>
</evidence>
<keyword evidence="1" id="KW-0812">Transmembrane</keyword>
<dbReference type="SUPFAM" id="SSF103481">
    <property type="entry name" value="Multidrug resistance efflux transporter EmrE"/>
    <property type="match status" value="1"/>
</dbReference>
<feature type="transmembrane region" description="Helical" evidence="1">
    <location>
        <begin position="20"/>
        <end position="40"/>
    </location>
</feature>
<feature type="transmembrane region" description="Helical" evidence="1">
    <location>
        <begin position="352"/>
        <end position="372"/>
    </location>
</feature>
<gene>
    <name evidence="2" type="ORF">GSBLH_T00000852001</name>
</gene>
<keyword evidence="1" id="KW-1133">Transmembrane helix</keyword>
<evidence type="ECO:0000313" key="2">
    <source>
        <dbReference type="EMBL" id="CBK20537.2"/>
    </source>
</evidence>
<dbReference type="GeneID" id="24918140"/>
<keyword evidence="1" id="KW-0472">Membrane</keyword>